<keyword evidence="2 4" id="KW-0560">Oxidoreductase</keyword>
<dbReference type="PANTHER" id="PTHR42789:SF1">
    <property type="entry name" value="D-ISOMER SPECIFIC 2-HYDROXYACID DEHYDROGENASE FAMILY PROTEIN (AFU_ORTHOLOGUE AFUA_6G10090)"/>
    <property type="match status" value="1"/>
</dbReference>
<evidence type="ECO:0000256" key="3">
    <source>
        <dbReference type="ARBA" id="ARBA00023027"/>
    </source>
</evidence>
<dbReference type="SUPFAM" id="SSF52283">
    <property type="entry name" value="Formate/glycerate dehydrogenase catalytic domain-like"/>
    <property type="match status" value="1"/>
</dbReference>
<evidence type="ECO:0000256" key="4">
    <source>
        <dbReference type="RuleBase" id="RU003719"/>
    </source>
</evidence>
<reference evidence="7 8" key="1">
    <citation type="submission" date="2024-06" db="EMBL/GenBank/DDBJ databases">
        <title>Sorghum-associated microbial communities from plants grown in Nebraska, USA.</title>
        <authorList>
            <person name="Schachtman D."/>
        </authorList>
    </citation>
    <scope>NUCLEOTIDE SEQUENCE [LARGE SCALE GENOMIC DNA]</scope>
    <source>
        <strain evidence="7 8">2857</strain>
    </source>
</reference>
<feature type="domain" description="D-isomer specific 2-hydroxyacid dehydrogenase catalytic" evidence="5">
    <location>
        <begin position="36"/>
        <end position="315"/>
    </location>
</feature>
<organism evidence="7 8">
    <name type="scientific">Conyzicola nivalis</name>
    <dbReference type="NCBI Taxonomy" id="1477021"/>
    <lineage>
        <taxon>Bacteria</taxon>
        <taxon>Bacillati</taxon>
        <taxon>Actinomycetota</taxon>
        <taxon>Actinomycetes</taxon>
        <taxon>Micrococcales</taxon>
        <taxon>Microbacteriaceae</taxon>
        <taxon>Conyzicola</taxon>
    </lineage>
</organism>
<evidence type="ECO:0000256" key="1">
    <source>
        <dbReference type="ARBA" id="ARBA00005854"/>
    </source>
</evidence>
<dbReference type="PANTHER" id="PTHR42789">
    <property type="entry name" value="D-ISOMER SPECIFIC 2-HYDROXYACID DEHYDROGENASE FAMILY PROTEIN (AFU_ORTHOLOGUE AFUA_6G10090)"/>
    <property type="match status" value="1"/>
</dbReference>
<proteinExistence type="inferred from homology"/>
<dbReference type="EC" id="1.1.1.399" evidence="7"/>
<evidence type="ECO:0000313" key="8">
    <source>
        <dbReference type="Proteomes" id="UP001549257"/>
    </source>
</evidence>
<dbReference type="Proteomes" id="UP001549257">
    <property type="component" value="Unassembled WGS sequence"/>
</dbReference>
<dbReference type="GO" id="GO:0004617">
    <property type="term" value="F:phosphoglycerate dehydrogenase activity"/>
    <property type="evidence" value="ECO:0007669"/>
    <property type="project" value="UniProtKB-EC"/>
</dbReference>
<name>A0ABV2QQP9_9MICO</name>
<comment type="caution">
    <text evidence="7">The sequence shown here is derived from an EMBL/GenBank/DDBJ whole genome shotgun (WGS) entry which is preliminary data.</text>
</comment>
<dbReference type="InterPro" id="IPR006140">
    <property type="entry name" value="D-isomer_DH_NAD-bd"/>
</dbReference>
<dbReference type="InterPro" id="IPR006139">
    <property type="entry name" value="D-isomer_2_OHA_DH_cat_dom"/>
</dbReference>
<dbReference type="Gene3D" id="3.40.50.720">
    <property type="entry name" value="NAD(P)-binding Rossmann-like Domain"/>
    <property type="match status" value="2"/>
</dbReference>
<dbReference type="Pfam" id="PF02826">
    <property type="entry name" value="2-Hacid_dh_C"/>
    <property type="match status" value="1"/>
</dbReference>
<evidence type="ECO:0000259" key="5">
    <source>
        <dbReference type="Pfam" id="PF00389"/>
    </source>
</evidence>
<dbReference type="EMBL" id="JBEPSJ010000002">
    <property type="protein sequence ID" value="MET4582900.1"/>
    <property type="molecule type" value="Genomic_DNA"/>
</dbReference>
<protein>
    <submittedName>
        <fullName evidence="7">D-3-phosphoglycerate dehydrogenase</fullName>
        <ecNumber evidence="7">1.1.1.399</ecNumber>
        <ecNumber evidence="7">1.1.1.95</ecNumber>
    </submittedName>
</protein>
<dbReference type="EC" id="1.1.1.95" evidence="7"/>
<dbReference type="InterPro" id="IPR050857">
    <property type="entry name" value="D-2-hydroxyacid_DH"/>
</dbReference>
<keyword evidence="8" id="KW-1185">Reference proteome</keyword>
<sequence length="328" mass="33132">MTASILVTSRSFSSGTVDVAARLNAAGYDVVSASPGHEIDALAPHLKHVVAWIAGTAPVTAEHLALAPALRVVARYGVGVDSVDIAAAEARGVRVTNTPGANSESVADLALALLLSSLRNVSAGDRAVRAGDWGAIRGREIASLTIGVAGYGRIGRSFAARVVALGARVHAFDPYLPAGSDSPEGVTLVDTFDELAGCDAVSLHVPGGQRLVTADWLRGAAGTALVNTARGDLVDEPALAAALRSAAVSSYAADTLDGEGGMHAASPLLAADLADRVTITPHLGAQTVDAVDRMGTGSVDNVLAVLDGIDPPNPVRPASTPTLGKAVR</sequence>
<accession>A0ABV2QQP9</accession>
<comment type="similarity">
    <text evidence="1 4">Belongs to the D-isomer specific 2-hydroxyacid dehydrogenase family.</text>
</comment>
<evidence type="ECO:0000259" key="6">
    <source>
        <dbReference type="Pfam" id="PF02826"/>
    </source>
</evidence>
<dbReference type="SUPFAM" id="SSF51735">
    <property type="entry name" value="NAD(P)-binding Rossmann-fold domains"/>
    <property type="match status" value="1"/>
</dbReference>
<dbReference type="Pfam" id="PF00389">
    <property type="entry name" value="2-Hacid_dh"/>
    <property type="match status" value="1"/>
</dbReference>
<evidence type="ECO:0000313" key="7">
    <source>
        <dbReference type="EMBL" id="MET4582900.1"/>
    </source>
</evidence>
<evidence type="ECO:0000256" key="2">
    <source>
        <dbReference type="ARBA" id="ARBA00023002"/>
    </source>
</evidence>
<dbReference type="RefSeq" id="WP_354025054.1">
    <property type="nucleotide sequence ID" value="NZ_JBEPSJ010000002.1"/>
</dbReference>
<dbReference type="InterPro" id="IPR036291">
    <property type="entry name" value="NAD(P)-bd_dom_sf"/>
</dbReference>
<gene>
    <name evidence="7" type="ORF">ABIE21_002410</name>
</gene>
<feature type="domain" description="D-isomer specific 2-hydroxyacid dehydrogenase NAD-binding" evidence="6">
    <location>
        <begin position="111"/>
        <end position="284"/>
    </location>
</feature>
<keyword evidence="3" id="KW-0520">NAD</keyword>